<accession>A0A7M1SRT6</accession>
<feature type="domain" description="Phospholipid/glycerol acyltransferase" evidence="3">
    <location>
        <begin position="46"/>
        <end position="164"/>
    </location>
</feature>
<dbReference type="Proteomes" id="UP000593758">
    <property type="component" value="Chromosome"/>
</dbReference>
<keyword evidence="2 4" id="KW-0012">Acyltransferase</keyword>
<dbReference type="Pfam" id="PF01553">
    <property type="entry name" value="Acyltransferase"/>
    <property type="match status" value="1"/>
</dbReference>
<keyword evidence="5" id="KW-1185">Reference proteome</keyword>
<protein>
    <submittedName>
        <fullName evidence="4">1-acyl-sn-glycerol-3-phosphate acyltransferase</fullName>
    </submittedName>
</protein>
<dbReference type="GO" id="GO:0005886">
    <property type="term" value="C:plasma membrane"/>
    <property type="evidence" value="ECO:0007669"/>
    <property type="project" value="TreeGrafter"/>
</dbReference>
<gene>
    <name evidence="4" type="ORF">IM660_12425</name>
</gene>
<dbReference type="InterPro" id="IPR002123">
    <property type="entry name" value="Plipid/glycerol_acylTrfase"/>
</dbReference>
<dbReference type="CDD" id="cd07989">
    <property type="entry name" value="LPLAT_AGPAT-like"/>
    <property type="match status" value="1"/>
</dbReference>
<dbReference type="SUPFAM" id="SSF69593">
    <property type="entry name" value="Glycerol-3-phosphate (1)-acyltransferase"/>
    <property type="match status" value="1"/>
</dbReference>
<dbReference type="AlphaFoldDB" id="A0A7M1SRT6"/>
<evidence type="ECO:0000313" key="5">
    <source>
        <dbReference type="Proteomes" id="UP000593758"/>
    </source>
</evidence>
<sequence length="246" mass="26871">MGEDRGEGRAPVPRAYRVAAGVARPLVRAMTRPHWIGIENLPEGPFLAVANHVSTVDPLTALHFFVGQGHFPVALAKSPLFEARGLGWLLRACGFVPVYRDTGEASESVTVAAQRLQSGTSVLIFPEGTLTRDPDLWPMAARTGAARLALETGVPVVPVAQWGAHELMPPPTYRLHPWRRPRITVRAGQPLDLRAFRDREIDADVLREVSGLIMAAITSLLATIRPGTPPAEPLVWRPEPGQGYRR</sequence>
<name>A0A7M1SRT6_9MICO</name>
<evidence type="ECO:0000256" key="1">
    <source>
        <dbReference type="ARBA" id="ARBA00022679"/>
    </source>
</evidence>
<proteinExistence type="predicted"/>
<dbReference type="RefSeq" id="WP_193495914.1">
    <property type="nucleotide sequence ID" value="NZ_CP063169.1"/>
</dbReference>
<dbReference type="GO" id="GO:0006654">
    <property type="term" value="P:phosphatidic acid biosynthetic process"/>
    <property type="evidence" value="ECO:0007669"/>
    <property type="project" value="TreeGrafter"/>
</dbReference>
<dbReference type="PANTHER" id="PTHR10434">
    <property type="entry name" value="1-ACYL-SN-GLYCEROL-3-PHOSPHATE ACYLTRANSFERASE"/>
    <property type="match status" value="1"/>
</dbReference>
<evidence type="ECO:0000259" key="3">
    <source>
        <dbReference type="SMART" id="SM00563"/>
    </source>
</evidence>
<evidence type="ECO:0000256" key="2">
    <source>
        <dbReference type="ARBA" id="ARBA00023315"/>
    </source>
</evidence>
<dbReference type="SMART" id="SM00563">
    <property type="entry name" value="PlsC"/>
    <property type="match status" value="1"/>
</dbReference>
<dbReference type="GO" id="GO:0003841">
    <property type="term" value="F:1-acylglycerol-3-phosphate O-acyltransferase activity"/>
    <property type="evidence" value="ECO:0007669"/>
    <property type="project" value="TreeGrafter"/>
</dbReference>
<dbReference type="PANTHER" id="PTHR10434:SF11">
    <property type="entry name" value="1-ACYL-SN-GLYCEROL-3-PHOSPHATE ACYLTRANSFERASE"/>
    <property type="match status" value="1"/>
</dbReference>
<dbReference type="EMBL" id="CP063169">
    <property type="protein sequence ID" value="QOR69492.1"/>
    <property type="molecule type" value="Genomic_DNA"/>
</dbReference>
<organism evidence="4 5">
    <name type="scientific">Ruania alkalisoli</name>
    <dbReference type="NCBI Taxonomy" id="2779775"/>
    <lineage>
        <taxon>Bacteria</taxon>
        <taxon>Bacillati</taxon>
        <taxon>Actinomycetota</taxon>
        <taxon>Actinomycetes</taxon>
        <taxon>Micrococcales</taxon>
        <taxon>Ruaniaceae</taxon>
        <taxon>Ruania</taxon>
    </lineage>
</organism>
<evidence type="ECO:0000313" key="4">
    <source>
        <dbReference type="EMBL" id="QOR69492.1"/>
    </source>
</evidence>
<keyword evidence="1 4" id="KW-0808">Transferase</keyword>
<dbReference type="KEGG" id="halt:IM660_12425"/>
<reference evidence="4 5" key="1">
    <citation type="submission" date="2020-10" db="EMBL/GenBank/DDBJ databases">
        <title>Haloactinobacterium sp. RN3S43, a bacterium isolated from saline soil.</title>
        <authorList>
            <person name="Sun J.-Q."/>
        </authorList>
    </citation>
    <scope>NUCLEOTIDE SEQUENCE [LARGE SCALE GENOMIC DNA]</scope>
    <source>
        <strain evidence="4 5">RN3S43</strain>
    </source>
</reference>